<dbReference type="NCBIfam" id="TIGR01452">
    <property type="entry name" value="PGP_euk"/>
    <property type="match status" value="1"/>
</dbReference>
<dbReference type="InterPro" id="IPR023214">
    <property type="entry name" value="HAD_sf"/>
</dbReference>
<dbReference type="InParanoid" id="A2FUN7"/>
<dbReference type="Pfam" id="PF13344">
    <property type="entry name" value="Hydrolase_6"/>
    <property type="match status" value="1"/>
</dbReference>
<dbReference type="PANTHER" id="PTHR19288">
    <property type="entry name" value="4-NITROPHENYLPHOSPHATASE-RELATED"/>
    <property type="match status" value="1"/>
</dbReference>
<dbReference type="STRING" id="5722.A2FUN7"/>
<feature type="binding site" evidence="4">
    <location>
        <position position="12"/>
    </location>
    <ligand>
        <name>Mg(2+)</name>
        <dbReference type="ChEBI" id="CHEBI:18420"/>
    </ligand>
</feature>
<reference evidence="5" key="2">
    <citation type="journal article" date="2007" name="Science">
        <title>Draft genome sequence of the sexually transmitted pathogen Trichomonas vaginalis.</title>
        <authorList>
            <person name="Carlton J.M."/>
            <person name="Hirt R.P."/>
            <person name="Silva J.C."/>
            <person name="Delcher A.L."/>
            <person name="Schatz M."/>
            <person name="Zhao Q."/>
            <person name="Wortman J.R."/>
            <person name="Bidwell S.L."/>
            <person name="Alsmark U.C.M."/>
            <person name="Besteiro S."/>
            <person name="Sicheritz-Ponten T."/>
            <person name="Noel C.J."/>
            <person name="Dacks J.B."/>
            <person name="Foster P.G."/>
            <person name="Simillion C."/>
            <person name="Van de Peer Y."/>
            <person name="Miranda-Saavedra D."/>
            <person name="Barton G.J."/>
            <person name="Westrop G.D."/>
            <person name="Mueller S."/>
            <person name="Dessi D."/>
            <person name="Fiori P.L."/>
            <person name="Ren Q."/>
            <person name="Paulsen I."/>
            <person name="Zhang H."/>
            <person name="Bastida-Corcuera F.D."/>
            <person name="Simoes-Barbosa A."/>
            <person name="Brown M.T."/>
            <person name="Hayes R.D."/>
            <person name="Mukherjee M."/>
            <person name="Okumura C.Y."/>
            <person name="Schneider R."/>
            <person name="Smith A.J."/>
            <person name="Vanacova S."/>
            <person name="Villalvazo M."/>
            <person name="Haas B.J."/>
            <person name="Pertea M."/>
            <person name="Feldblyum T.V."/>
            <person name="Utterback T.R."/>
            <person name="Shu C.L."/>
            <person name="Osoegawa K."/>
            <person name="de Jong P.J."/>
            <person name="Hrdy I."/>
            <person name="Horvathova L."/>
            <person name="Zubacova Z."/>
            <person name="Dolezal P."/>
            <person name="Malik S.B."/>
            <person name="Logsdon J.M. Jr."/>
            <person name="Henze K."/>
            <person name="Gupta A."/>
            <person name="Wang C.C."/>
            <person name="Dunne R.L."/>
            <person name="Upcroft J.A."/>
            <person name="Upcroft P."/>
            <person name="White O."/>
            <person name="Salzberg S.L."/>
            <person name="Tang P."/>
            <person name="Chiu C.-H."/>
            <person name="Lee Y.-S."/>
            <person name="Embley T.M."/>
            <person name="Coombs G.H."/>
            <person name="Mottram J.C."/>
            <person name="Tachezy J."/>
            <person name="Fraser-Liggett C.M."/>
            <person name="Johnson P.J."/>
        </authorList>
    </citation>
    <scope>NUCLEOTIDE SEQUENCE [LARGE SCALE GENOMIC DNA]</scope>
    <source>
        <strain evidence="5">G3</strain>
    </source>
</reference>
<dbReference type="AlphaFoldDB" id="A2FUN7"/>
<evidence type="ECO:0000256" key="4">
    <source>
        <dbReference type="PIRSR" id="PIRSR000915-3"/>
    </source>
</evidence>
<dbReference type="PIRSF" id="PIRSF000915">
    <property type="entry name" value="PGP-type_phosphatase"/>
    <property type="match status" value="1"/>
</dbReference>
<dbReference type="InterPro" id="IPR006357">
    <property type="entry name" value="HAD-SF_hydro_IIA"/>
</dbReference>
<dbReference type="InterPro" id="IPR036412">
    <property type="entry name" value="HAD-like_sf"/>
</dbReference>
<feature type="active site" description="Nucleophile" evidence="2">
    <location>
        <position position="10"/>
    </location>
</feature>
<dbReference type="Proteomes" id="UP000001542">
    <property type="component" value="Unassembled WGS sequence"/>
</dbReference>
<accession>A2FUN7</accession>
<sequence length="295" mass="32085">MRPIKNVLFDADGVLWVGGKTIPAAPDAIQKLREMGLNVFVVTNNPTHTRQAIADKMMGRGFKNITKDMIVSAGYVTAQFLVSKGFTNQKRKVFVVGEKGLIQEMRDNGINAIGVDDLPDDPIENLKLDPSILACVVALDMTLTYRKLAIGNRVVVENDAMLIGTNCDNALPLGNGVFVPDAFPNILALENSSGRKAIVLGKPSPLMFEPLHTVRGLDVGETLMVGDRLNTDILFSKNIGSRGCLVLTGITTREDAMSVPVEERPNYICQSIGNIPELVEQVNAECEELKGSDYE</sequence>
<feature type="active site" description="Proton donor" evidence="2">
    <location>
        <position position="12"/>
    </location>
</feature>
<evidence type="ECO:0000256" key="1">
    <source>
        <dbReference type="ARBA" id="ARBA00022801"/>
    </source>
</evidence>
<feature type="binding site" evidence="4">
    <location>
        <position position="227"/>
    </location>
    <ligand>
        <name>Mg(2+)</name>
        <dbReference type="ChEBI" id="CHEBI:18420"/>
    </ligand>
</feature>
<dbReference type="PANTHER" id="PTHR19288:SF93">
    <property type="entry name" value="FI11325P-RELATED"/>
    <property type="match status" value="1"/>
</dbReference>
<dbReference type="InterPro" id="IPR006349">
    <property type="entry name" value="PGP_euk"/>
</dbReference>
<dbReference type="GO" id="GO:0016791">
    <property type="term" value="F:phosphatase activity"/>
    <property type="evidence" value="ECO:0000318"/>
    <property type="project" value="GO_Central"/>
</dbReference>
<dbReference type="NCBIfam" id="TIGR01460">
    <property type="entry name" value="HAD-SF-IIA"/>
    <property type="match status" value="1"/>
</dbReference>
<keyword evidence="1 5" id="KW-0378">Hydrolase</keyword>
<dbReference type="OMA" id="WHPAQSI"/>
<dbReference type="KEGG" id="tva:4749078"/>
<name>A2FUN7_TRIV3</name>
<evidence type="ECO:0000256" key="2">
    <source>
        <dbReference type="PIRSR" id="PIRSR000915-1"/>
    </source>
</evidence>
<keyword evidence="4" id="KW-0479">Metal-binding</keyword>
<dbReference type="EMBL" id="DS114039">
    <property type="protein sequence ID" value="EAX91385.1"/>
    <property type="molecule type" value="Genomic_DNA"/>
</dbReference>
<dbReference type="SMR" id="A2FUN7"/>
<dbReference type="GO" id="GO:0005737">
    <property type="term" value="C:cytoplasm"/>
    <property type="evidence" value="ECO:0000318"/>
    <property type="project" value="GO_Central"/>
</dbReference>
<keyword evidence="6" id="KW-1185">Reference proteome</keyword>
<comment type="cofactor">
    <cofactor evidence="4">
        <name>Mg(2+)</name>
        <dbReference type="ChEBI" id="CHEBI:18420"/>
    </cofactor>
    <text evidence="4">Divalent metal ions. Mg(2+) is the most effective.</text>
</comment>
<gene>
    <name evidence="5" type="ORF">TVAG_319310</name>
</gene>
<evidence type="ECO:0000313" key="6">
    <source>
        <dbReference type="Proteomes" id="UP000001542"/>
    </source>
</evidence>
<keyword evidence="4" id="KW-0460">Magnesium</keyword>
<feature type="binding site" evidence="4">
    <location>
        <position position="10"/>
    </location>
    <ligand>
        <name>Mg(2+)</name>
        <dbReference type="ChEBI" id="CHEBI:18420"/>
    </ligand>
</feature>
<dbReference type="eggNOG" id="KOG2882">
    <property type="taxonomic scope" value="Eukaryota"/>
</dbReference>
<feature type="binding site" evidence="3">
    <location>
        <position position="202"/>
    </location>
    <ligand>
        <name>substrate</name>
    </ligand>
</feature>
<dbReference type="GO" id="GO:0046872">
    <property type="term" value="F:metal ion binding"/>
    <property type="evidence" value="ECO:0007669"/>
    <property type="project" value="UniProtKB-KW"/>
</dbReference>
<organism evidence="5 6">
    <name type="scientific">Trichomonas vaginalis (strain ATCC PRA-98 / G3)</name>
    <dbReference type="NCBI Taxonomy" id="412133"/>
    <lineage>
        <taxon>Eukaryota</taxon>
        <taxon>Metamonada</taxon>
        <taxon>Parabasalia</taxon>
        <taxon>Trichomonadida</taxon>
        <taxon>Trichomonadidae</taxon>
        <taxon>Trichomonas</taxon>
    </lineage>
</organism>
<dbReference type="SUPFAM" id="SSF56784">
    <property type="entry name" value="HAD-like"/>
    <property type="match status" value="1"/>
</dbReference>
<dbReference type="RefSeq" id="XP_001304315.1">
    <property type="nucleotide sequence ID" value="XM_001304314.1"/>
</dbReference>
<evidence type="ECO:0000256" key="3">
    <source>
        <dbReference type="PIRSR" id="PIRSR000915-2"/>
    </source>
</evidence>
<protein>
    <submittedName>
        <fullName evidence="5">Haloacid dehalogenase-like hydrolase family protein</fullName>
    </submittedName>
</protein>
<reference evidence="5" key="1">
    <citation type="submission" date="2006-10" db="EMBL/GenBank/DDBJ databases">
        <authorList>
            <person name="Amadeo P."/>
            <person name="Zhao Q."/>
            <person name="Wortman J."/>
            <person name="Fraser-Liggett C."/>
            <person name="Carlton J."/>
        </authorList>
    </citation>
    <scope>NUCLEOTIDE SEQUENCE</scope>
    <source>
        <strain evidence="5">G3</strain>
    </source>
</reference>
<dbReference type="FunCoup" id="A2FUN7">
    <property type="interactions" value="25"/>
</dbReference>
<dbReference type="VEuPathDB" id="TrichDB:TVAGG3_0899860"/>
<dbReference type="Gene3D" id="3.40.50.1000">
    <property type="entry name" value="HAD superfamily/HAD-like"/>
    <property type="match status" value="2"/>
</dbReference>
<dbReference type="VEuPathDB" id="TrichDB:TVAG_319310"/>
<proteinExistence type="predicted"/>
<dbReference type="OrthoDB" id="413953at2759"/>
<dbReference type="FunFam" id="3.40.50.1000:FF:000280">
    <property type="entry name" value="HAD-superfamily hydrolase, subfamily IIA containing protein"/>
    <property type="match status" value="1"/>
</dbReference>
<dbReference type="Pfam" id="PF13242">
    <property type="entry name" value="Hydrolase_like"/>
    <property type="match status" value="1"/>
</dbReference>
<evidence type="ECO:0000313" key="5">
    <source>
        <dbReference type="EMBL" id="EAX91385.1"/>
    </source>
</evidence>